<comment type="caution">
    <text evidence="1">The sequence shown here is derived from an EMBL/GenBank/DDBJ whole genome shotgun (WGS) entry which is preliminary data.</text>
</comment>
<dbReference type="Proteomes" id="UP000197468">
    <property type="component" value="Unassembled WGS sequence"/>
</dbReference>
<keyword evidence="2" id="KW-1185">Reference proteome</keyword>
<dbReference type="EMBL" id="NIOF01000010">
    <property type="protein sequence ID" value="OWQ86872.1"/>
    <property type="molecule type" value="Genomic_DNA"/>
</dbReference>
<evidence type="ECO:0000313" key="1">
    <source>
        <dbReference type="EMBL" id="OWQ86872.1"/>
    </source>
</evidence>
<accession>A0A246J347</accession>
<name>A0A246J347_9BURK</name>
<proteinExistence type="predicted"/>
<gene>
    <name evidence="1" type="ORF">CDN99_19375</name>
</gene>
<evidence type="ECO:0000313" key="2">
    <source>
        <dbReference type="Proteomes" id="UP000197468"/>
    </source>
</evidence>
<protein>
    <submittedName>
        <fullName evidence="1">Uncharacterized protein</fullName>
    </submittedName>
</protein>
<dbReference type="AlphaFoldDB" id="A0A246J347"/>
<reference evidence="1 2" key="1">
    <citation type="journal article" date="2008" name="Int. J. Syst. Evol. Microbiol.">
        <title>Description of Roseateles aquatilis sp. nov. and Roseateles terrae sp. nov., in the class Betaproteobacteria, and emended description of the genus Roseateles.</title>
        <authorList>
            <person name="Gomila M."/>
            <person name="Bowien B."/>
            <person name="Falsen E."/>
            <person name="Moore E.R."/>
            <person name="Lalucat J."/>
        </authorList>
    </citation>
    <scope>NUCLEOTIDE SEQUENCE [LARGE SCALE GENOMIC DNA]</scope>
    <source>
        <strain evidence="1 2">CCUG 48205</strain>
    </source>
</reference>
<sequence>MALNIVDLELNHHNADTEFRPAVGRPQAFNDGMPEDEAWNAAYRERLLKAMQSSRPGKDFRQVHAEMRQMIRGTGGPHARPKKC</sequence>
<organism evidence="1 2">
    <name type="scientific">Roseateles aquatilis</name>
    <dbReference type="NCBI Taxonomy" id="431061"/>
    <lineage>
        <taxon>Bacteria</taxon>
        <taxon>Pseudomonadati</taxon>
        <taxon>Pseudomonadota</taxon>
        <taxon>Betaproteobacteria</taxon>
        <taxon>Burkholderiales</taxon>
        <taxon>Sphaerotilaceae</taxon>
        <taxon>Roseateles</taxon>
    </lineage>
</organism>